<evidence type="ECO:0000313" key="6">
    <source>
        <dbReference type="EMBL" id="EMI53396.1"/>
    </source>
</evidence>
<dbReference type="RefSeq" id="WP_008685289.1">
    <property type="nucleotide sequence ID" value="NZ_ANOH01000358.1"/>
</dbReference>
<gene>
    <name evidence="6" type="ORF">RSSM_05170</name>
</gene>
<dbReference type="InterPro" id="IPR011444">
    <property type="entry name" value="DUF1549"/>
</dbReference>
<dbReference type="Pfam" id="PF07587">
    <property type="entry name" value="PSD1"/>
    <property type="match status" value="1"/>
</dbReference>
<dbReference type="AlphaFoldDB" id="M5U6A8"/>
<dbReference type="InterPro" id="IPR022655">
    <property type="entry name" value="DUF1553"/>
</dbReference>
<dbReference type="EMBL" id="ANOH01000358">
    <property type="protein sequence ID" value="EMI53396.1"/>
    <property type="molecule type" value="Genomic_DNA"/>
</dbReference>
<reference evidence="6 7" key="1">
    <citation type="journal article" date="2013" name="Mar. Genomics">
        <title>Expression of sulfatases in Rhodopirellula baltica and the diversity of sulfatases in the genus Rhodopirellula.</title>
        <authorList>
            <person name="Wegner C.E."/>
            <person name="Richter-Heitmann T."/>
            <person name="Klindworth A."/>
            <person name="Klockow C."/>
            <person name="Richter M."/>
            <person name="Achstetter T."/>
            <person name="Glockner F.O."/>
            <person name="Harder J."/>
        </authorList>
    </citation>
    <scope>NUCLEOTIDE SEQUENCE [LARGE SCALE GENOMIC DNA]</scope>
    <source>
        <strain evidence="6 7">SM41</strain>
    </source>
</reference>
<feature type="coiled-coil region" evidence="1">
    <location>
        <begin position="440"/>
        <end position="492"/>
    </location>
</feature>
<keyword evidence="7" id="KW-1185">Reference proteome</keyword>
<feature type="domain" description="DUF1553" evidence="4">
    <location>
        <begin position="570"/>
        <end position="821"/>
    </location>
</feature>
<name>M5U6A8_9BACT</name>
<keyword evidence="1" id="KW-0175">Coiled coil</keyword>
<feature type="domain" description="DUF1549" evidence="3">
    <location>
        <begin position="177"/>
        <end position="404"/>
    </location>
</feature>
<sequence length="885" mass="99115">MTKRMSRWASRIACVFAVLLLFSDLPEVHSQTRAEIDFFETKIRPQLVTHCYECHSDDAGKARGGLKLDTRQSALVGGDSGSAVVPRSLAKSLLYKSILYTDDDYQMPPKGKLPPSVIADFRKWIQMGAPDPRVTKISPDVESEIDIEAGRQFWAYQPPRRPDVPASKRSAWARTAIDRFAIAAMDQHGLNPVKEATAETLVRRLFFTLTGLPPTPRQVNDWTDRLSKLTSDETSSDPGSESRIDQDAYADLVDELLQSPGYGERWGRHWMDVARYADSTGGDQNNLYQHAWRYRDYVIDSFNEDKPFDQFIREQVAGDLMPVSDDNEWAENVIASGFLALGVKRVGEEDQQKFFADLVDEQIDTTMRAFLATTVACARCHDHKFDPIPQEDYYALAGIFRSTQTHYGLLKAQARQATTLLDLTGMGPPPGAPKLSAEEMQTLIKERDEAARAVSDAMNKIRSGENVFRGTLRRLRSQRDETEAALQAFSNRGEPRVFAMGTQDRDHALPTRLLVRGELDKPAQNVPRGVPQVLCSSNKHTLHARSIDAGVRGEFRNAQLGSPAFQSGSGRLHLAQWIASERNPLTARVIANRVWHWMFGSGIVRTVDDFGNSGDRPTHPELLDHLAMHLMQNDWSIKSLVREITLSRTWQLSSEHHDANFAIDPDNRYLWKMNVRRLEGEAIRDAMLAVSGELDLVRPTGTYLREAGEGGVGQNVFEPVIRSIETKTRSVYLPRVRSVLPEMLEVFDAPDASLVAGSRETTSSPLQALFMMNNPFVAQQAIALAKRIEDTPPDQRITAIYQRVLARRPTAREVQLGTQFLNASAGSQTSSRVNLSSSSQTGSVRFGRRNRFSRQATSSRQPDPPNLLAAYCQALLCTTEFQTVQ</sequence>
<feature type="region of interest" description="Disordered" evidence="2">
    <location>
        <begin position="830"/>
        <end position="863"/>
    </location>
</feature>
<dbReference type="PANTHER" id="PTHR35889:SF3">
    <property type="entry name" value="F-BOX DOMAIN-CONTAINING PROTEIN"/>
    <property type="match status" value="1"/>
</dbReference>
<dbReference type="InterPro" id="IPR011429">
    <property type="entry name" value="Cyt_c_Planctomycete-type"/>
</dbReference>
<proteinExistence type="predicted"/>
<feature type="compositionally biased region" description="Polar residues" evidence="2">
    <location>
        <begin position="830"/>
        <end position="843"/>
    </location>
</feature>
<accession>M5U6A8</accession>
<evidence type="ECO:0000259" key="5">
    <source>
        <dbReference type="Pfam" id="PF07635"/>
    </source>
</evidence>
<organism evidence="6 7">
    <name type="scientific">Rhodopirellula sallentina SM41</name>
    <dbReference type="NCBI Taxonomy" id="1263870"/>
    <lineage>
        <taxon>Bacteria</taxon>
        <taxon>Pseudomonadati</taxon>
        <taxon>Planctomycetota</taxon>
        <taxon>Planctomycetia</taxon>
        <taxon>Pirellulales</taxon>
        <taxon>Pirellulaceae</taxon>
        <taxon>Rhodopirellula</taxon>
    </lineage>
</organism>
<evidence type="ECO:0000259" key="4">
    <source>
        <dbReference type="Pfam" id="PF07587"/>
    </source>
</evidence>
<evidence type="ECO:0000256" key="2">
    <source>
        <dbReference type="SAM" id="MobiDB-lite"/>
    </source>
</evidence>
<feature type="domain" description="Cytochrome C Planctomycete-type" evidence="5">
    <location>
        <begin position="51"/>
        <end position="111"/>
    </location>
</feature>
<dbReference type="Pfam" id="PF07583">
    <property type="entry name" value="PSCyt2"/>
    <property type="match status" value="1"/>
</dbReference>
<dbReference type="Pfam" id="PF07635">
    <property type="entry name" value="PSCyt1"/>
    <property type="match status" value="1"/>
</dbReference>
<dbReference type="PATRIC" id="fig|1263870.3.peg.5470"/>
<dbReference type="Proteomes" id="UP000011885">
    <property type="component" value="Unassembled WGS sequence"/>
</dbReference>
<evidence type="ECO:0000313" key="7">
    <source>
        <dbReference type="Proteomes" id="UP000011885"/>
    </source>
</evidence>
<comment type="caution">
    <text evidence="6">The sequence shown here is derived from an EMBL/GenBank/DDBJ whole genome shotgun (WGS) entry which is preliminary data.</text>
</comment>
<evidence type="ECO:0000259" key="3">
    <source>
        <dbReference type="Pfam" id="PF07583"/>
    </source>
</evidence>
<evidence type="ECO:0000256" key="1">
    <source>
        <dbReference type="SAM" id="Coils"/>
    </source>
</evidence>
<protein>
    <submittedName>
        <fullName evidence="6">Secreted protein containing DUF1549</fullName>
    </submittedName>
</protein>
<dbReference type="PANTHER" id="PTHR35889">
    <property type="entry name" value="CYCLOINULO-OLIGOSACCHARIDE FRUCTANOTRANSFERASE-RELATED"/>
    <property type="match status" value="1"/>
</dbReference>